<evidence type="ECO:0000313" key="2">
    <source>
        <dbReference type="EMBL" id="AZN35148.1"/>
    </source>
</evidence>
<reference evidence="2 3" key="1">
    <citation type="submission" date="2018-12" db="EMBL/GenBank/DDBJ databases">
        <title>Complete genome sequence of Iodobacter sp. H11R3.</title>
        <authorList>
            <person name="Bae J.-W."/>
        </authorList>
    </citation>
    <scope>NUCLEOTIDE SEQUENCE [LARGE SCALE GENOMIC DNA]</scope>
    <source>
        <strain evidence="2 3">H11R3</strain>
    </source>
</reference>
<sequence>MLARRICSSDNFILDSTIFTINGAKGMRLNDKMGPINTGNHLNPIAIDSSVAPIQPLLQLSITHYVMQQIAREPAIFGGCIDQKGQQPYTSKMPGSALSKTKETK</sequence>
<protein>
    <submittedName>
        <fullName evidence="2">Uncharacterized protein</fullName>
    </submittedName>
</protein>
<accession>A0A3S8ZNN6</accession>
<dbReference type="KEGG" id="iod:EJO50_00800"/>
<dbReference type="EMBL" id="CP034433">
    <property type="protein sequence ID" value="AZN35148.1"/>
    <property type="molecule type" value="Genomic_DNA"/>
</dbReference>
<feature type="region of interest" description="Disordered" evidence="1">
    <location>
        <begin position="85"/>
        <end position="105"/>
    </location>
</feature>
<evidence type="ECO:0000256" key="1">
    <source>
        <dbReference type="SAM" id="MobiDB-lite"/>
    </source>
</evidence>
<proteinExistence type="predicted"/>
<dbReference type="Proteomes" id="UP000282438">
    <property type="component" value="Chromosome"/>
</dbReference>
<keyword evidence="3" id="KW-1185">Reference proteome</keyword>
<gene>
    <name evidence="2" type="ORF">EJO50_00800</name>
</gene>
<evidence type="ECO:0000313" key="3">
    <source>
        <dbReference type="Proteomes" id="UP000282438"/>
    </source>
</evidence>
<name>A0A3S8ZNN6_9NEIS</name>
<dbReference type="AlphaFoldDB" id="A0A3S8ZNN6"/>
<dbReference type="OrthoDB" id="9807210at2"/>
<organism evidence="2 3">
    <name type="scientific">Iodobacter ciconiae</name>
    <dbReference type="NCBI Taxonomy" id="2496266"/>
    <lineage>
        <taxon>Bacteria</taxon>
        <taxon>Pseudomonadati</taxon>
        <taxon>Pseudomonadota</taxon>
        <taxon>Betaproteobacteria</taxon>
        <taxon>Neisseriales</taxon>
        <taxon>Chitinibacteraceae</taxon>
        <taxon>Iodobacter</taxon>
    </lineage>
</organism>